<evidence type="ECO:0000256" key="1">
    <source>
        <dbReference type="ARBA" id="ARBA00022737"/>
    </source>
</evidence>
<dbReference type="VEuPathDB" id="FungiDB:HZS61_014655"/>
<dbReference type="InterPro" id="IPR036770">
    <property type="entry name" value="Ankyrin_rpt-contain_sf"/>
</dbReference>
<dbReference type="Pfam" id="PF12796">
    <property type="entry name" value="Ank_2"/>
    <property type="match status" value="4"/>
</dbReference>
<dbReference type="VEuPathDB" id="FungiDB:FOC4_g10004917"/>
<feature type="repeat" description="ANK" evidence="2">
    <location>
        <begin position="930"/>
        <end position="962"/>
    </location>
</feature>
<feature type="repeat" description="ANK" evidence="2">
    <location>
        <begin position="1188"/>
        <end position="1220"/>
    </location>
</feature>
<keyword evidence="1" id="KW-0677">Repeat</keyword>
<dbReference type="VEuPathDB" id="FungiDB:HZS61_011534"/>
<organism evidence="6 7">
    <name type="scientific">Fusarium oxysporum</name>
    <name type="common">Fusarium vascular wilt</name>
    <dbReference type="NCBI Taxonomy" id="5507"/>
    <lineage>
        <taxon>Eukaryota</taxon>
        <taxon>Fungi</taxon>
        <taxon>Dikarya</taxon>
        <taxon>Ascomycota</taxon>
        <taxon>Pezizomycotina</taxon>
        <taxon>Sordariomycetes</taxon>
        <taxon>Hypocreomycetidae</taxon>
        <taxon>Hypocreales</taxon>
        <taxon>Nectriaceae</taxon>
        <taxon>Fusarium</taxon>
        <taxon>Fusarium oxysporum species complex</taxon>
    </lineage>
</organism>
<comment type="caution">
    <text evidence="6">The sequence shown here is derived from an EMBL/GenBank/DDBJ whole genome shotgun (WGS) entry which is preliminary data.</text>
</comment>
<dbReference type="EMBL" id="MRCX01000310">
    <property type="protein sequence ID" value="RKK66272.1"/>
    <property type="molecule type" value="Genomic_DNA"/>
</dbReference>
<feature type="compositionally biased region" description="Polar residues" evidence="3">
    <location>
        <begin position="1235"/>
        <end position="1249"/>
    </location>
</feature>
<dbReference type="Gene3D" id="1.25.40.20">
    <property type="entry name" value="Ankyrin repeat-containing domain"/>
    <property type="match status" value="4"/>
</dbReference>
<feature type="repeat" description="ANK" evidence="2">
    <location>
        <begin position="1056"/>
        <end position="1088"/>
    </location>
</feature>
<dbReference type="VEuPathDB" id="FungiDB:FOZG_18299"/>
<dbReference type="VEuPathDB" id="FungiDB:HZS61_006837"/>
<feature type="repeat" description="ANK" evidence="2">
    <location>
        <begin position="1089"/>
        <end position="1121"/>
    </location>
</feature>
<dbReference type="SUPFAM" id="SSF53167">
    <property type="entry name" value="Purine and uridine phosphorylases"/>
    <property type="match status" value="2"/>
</dbReference>
<evidence type="ECO:0000259" key="5">
    <source>
        <dbReference type="Pfam" id="PF24883"/>
    </source>
</evidence>
<dbReference type="Gene3D" id="3.40.50.1580">
    <property type="entry name" value="Nucleoside phosphorylase domain"/>
    <property type="match status" value="2"/>
</dbReference>
<dbReference type="Proteomes" id="UP000285084">
    <property type="component" value="Unassembled WGS sequence"/>
</dbReference>
<dbReference type="InterPro" id="IPR035994">
    <property type="entry name" value="Nucleoside_phosphorylase_sf"/>
</dbReference>
<dbReference type="InterPro" id="IPR053137">
    <property type="entry name" value="NLR-like"/>
</dbReference>
<dbReference type="VEuPathDB" id="FungiDB:FOMG_18735"/>
<keyword evidence="2" id="KW-0040">ANK repeat</keyword>
<dbReference type="GO" id="GO:0003824">
    <property type="term" value="F:catalytic activity"/>
    <property type="evidence" value="ECO:0007669"/>
    <property type="project" value="InterPro"/>
</dbReference>
<feature type="region of interest" description="Disordered" evidence="3">
    <location>
        <begin position="1235"/>
        <end position="1255"/>
    </location>
</feature>
<dbReference type="VEuPathDB" id="FungiDB:HZS61_002035"/>
<gene>
    <name evidence="6" type="ORF">BFJ69_g15552</name>
</gene>
<dbReference type="VEuPathDB" id="FungiDB:FOC1_g10000290"/>
<feature type="repeat" description="ANK" evidence="2">
    <location>
        <begin position="966"/>
        <end position="989"/>
    </location>
</feature>
<evidence type="ECO:0000256" key="2">
    <source>
        <dbReference type="PROSITE-ProRule" id="PRU00023"/>
    </source>
</evidence>
<dbReference type="VEuPathDB" id="FungiDB:FOIG_15278"/>
<dbReference type="Pfam" id="PF01048">
    <property type="entry name" value="PNP_UDP_1"/>
    <property type="match status" value="2"/>
</dbReference>
<dbReference type="Gene3D" id="3.40.50.300">
    <property type="entry name" value="P-loop containing nucleotide triphosphate hydrolases"/>
    <property type="match status" value="1"/>
</dbReference>
<feature type="repeat" description="ANK" evidence="2">
    <location>
        <begin position="990"/>
        <end position="1022"/>
    </location>
</feature>
<dbReference type="InterPro" id="IPR027417">
    <property type="entry name" value="P-loop_NTPase"/>
</dbReference>
<dbReference type="VEuPathDB" id="FungiDB:FOC1_g10004397"/>
<dbReference type="GO" id="GO:0009116">
    <property type="term" value="P:nucleoside metabolic process"/>
    <property type="evidence" value="ECO:0007669"/>
    <property type="project" value="InterPro"/>
</dbReference>
<sequence length="2496" mass="279988">MNPALLSDRDDEDYPRPLKRQKTSYANAEDDPLYDRYTIAWICALHFETAAALAMMDEIHGQLPRRFNDNNAYMLGSIKNHNIVITCLPHDQYGKNNAAHVLTNLTRTFPSIRRGLVVGIGGGAPGKVDIRLGDIVVGTRIMQYDFGRVLAGGEIQRTAIPKIPEYSLRTAVTNLRAKHEIYPSRVPDILQEKMQRHVNYHRPSAPDHLFQASYEHDPSTANCQTCDQSQLEQRYERRSREPKVHYGGIASSNQVMNDAVTRDKLAQELDIICFEMEAAGLMDVLPCLPIRGICDYSDSHKAKDWQRYAAAVAAAYAREFLEALPAASDTSRDSYPNTYPPEQGALGDRRQQLLEALRFEEIDSRKTTIKAAHFKTCRWFLKHPDYLEWLDSKKQSHHLGLLWIRGKPGAGKSIIMKFIYTKIKKTDIPMKTLTVSFFFNARGGFLEKSVLGMYRSLLLQLLEGFPDLQRILDDPDLISRNQVTCPPLNVLKDLFRSAVSSLEKRTFTCFVDALDESDDQQVKDMVEFFEELAEQCVEINVRFRVCFSSRHYPYIDIRSGIRLILESQEGHTEDLESYINSHLRIQDPALVDELKLMMLDKAAGVFLWVALVVDILNKEDRRGRLALRRRLQEVPSELSELFKDILTRDQEHMEDLLLSILWILLPERPLKPGEYYHALWSGLSLKGLADLEMPIVNTSDASDCFNKCIISSSKGLAEITKAKKPTVQFIHESVRDFLIRDKGLYKLWPELGADWESQAHERLKLCCNAYVFHRAIGKAIDGQQSTEAQSIKDDLLKQFLFLEYASQYVLGHANAAAYKITQQRFISEFPVSNWVRIFNIFEKHKIRKYSEGADILYILADRGYPELIRMRLEVNPGIDGGGGRYCHPLLAAMAKGHKDSVIALLGLSSSIHNGIDITDGLKSKIDSVKTNHTPVSWACEEGHLAIARFLLDRGAQVGVDDFVKFVKNGNIEVVKMLLEKGAEARAADRDGLTPLHQALRNGHLEIAKMLLEKGADPAAATENGWTPLHQASYKGHLEIAKMLLEQGADAMAATENGWTPLHKASRNGHLEIAKMLLEKGADAVAATENGWTPLHQASYKGHLEIAKMLLELGADAMAATENGSTPLHEASRNGHLEIAQLLLEKGADPAAATENGSTPLHQALRNGHLEISKMLLEKGADPAAATENGWTPLHQALRNGHLEISKMLLEKGTDIEATATALSAKHSGTQTLLTAPQTDSGYMSTSANALHSKESTDEYVDDTMTEYSTTSSTSFPGQDIYISKFAGHLASRTRTLSVNKETQTRISAVLPSLLKAFALQVGHQTHAPLNRATMVFVHKHRRKIAETFENIRFSQDYEVKEKTSELSNDNTDWRCYVHDWVKSVEPGPEDEQCEQMRPISPEPQITEQSSQEEEDSIDSPLLMHEDAILQTVAFEWLLARLLKEFQLTPTNPNIMQAVGEKILLTLPSARFITRKALPPTYSVTIELEWNLFQFFKTQDYPKHSHEVFDGVITLTGSCHDAQAATCAQYLFQTWPSTARQVIELLKESLMENRGCPPTTEVNGVATTIAEIGEQLAWLGAAFRNSPEENKLVYCSPSIAILQNDSPSPRFDTQPSREITFKIQFAMERAEENRAINGQCWHALFKNSVIVKGYPIPQRNEWNIGLEARLDIMAALARAHRIHQFDDKICIKGYSTMLVPTHRCGDILCWHLLHQKDGGRLSYFANDLTQYQYVRSLSDLEHVRHVLGWCSKAEPLAGSDQSTCPPVAHSMLPKPDGNGALARKSFNRGRAILKQSDYFLGARDTPPSLGFNDYVRRMQSLEAQFVLFWDETDKRGWLVNGASALLHAVESFLAHARIDGSRAAFLFERNESEKPRERHRPTALEILNDEKYQRSPLYREGDSRTILKTKIEELCGVLEYFIDVQFDITGDGALGKKPRKDLEGWDFEDLVKNYGTLYPRVATLNSNGKGWVDFIRAIKAVTLVGKGFGDIIRPAVLKDKTCDKWATLPKGQYYIATCVSDLDKVFKEHGLCRDGHLRLSDTLIWHSPTPGSEFCKCEERDRDIDESYHCEPVQTCFPLGLSQFVNSRENKMLDDNKGALIFGHHSQFPWIWGDFDNPTKSQLDEAPCPLGSVEECLTLSPDSGIESSMSKSQVESQGRRRPRLKDSFAGPSLKHRANATSLSAASATSIIQRKRPVGIICALPIELQAVRALFDETFEEFKTFEGDSNCYFLGRIAHHHIVAACLPNLEYGTNAAASAAGDMKRSYNPPFCLLVGIGGGVPSEQHDIRLGDVVVGHSIVQYDLGSETGENFKIKDHALQSPPRHLRAVISSLRSNPDPIGNSIAPYLATIFAWKGIADYRHQGHDRDVLSQSCSACRSLLQPCDHVRQREQRKDSAAKIHYGKIASGNRLIKDAVFRDQVAAKHDVICFEMEAAGIVNSVPCLVIRGISDYCDANKNDKWQEYAAATAAAYAKLLLATIDNKATKRCWSERGEEED</sequence>
<dbReference type="VEuPathDB" id="FungiDB:FOC4_g10000328"/>
<feature type="repeat" description="ANK" evidence="2">
    <location>
        <begin position="1122"/>
        <end position="1154"/>
    </location>
</feature>
<dbReference type="CDD" id="cd09008">
    <property type="entry name" value="MTAN"/>
    <property type="match status" value="1"/>
</dbReference>
<feature type="region of interest" description="Disordered" evidence="3">
    <location>
        <begin position="2139"/>
        <end position="2170"/>
    </location>
</feature>
<dbReference type="VEuPathDB" id="FungiDB:FOC4_g10005151"/>
<dbReference type="PRINTS" id="PR01415">
    <property type="entry name" value="ANKYRIN"/>
</dbReference>
<dbReference type="VEuPathDB" id="FungiDB:FOXG_20665"/>
<feature type="repeat" description="ANK" evidence="2">
    <location>
        <begin position="1023"/>
        <end position="1055"/>
    </location>
</feature>
<feature type="repeat" description="ANK" evidence="2">
    <location>
        <begin position="1155"/>
        <end position="1187"/>
    </location>
</feature>
<dbReference type="VEuPathDB" id="FungiDB:FOZG_13187"/>
<dbReference type="VEuPathDB" id="FungiDB:FOIG_10005"/>
<dbReference type="VEuPathDB" id="FungiDB:FOMG_02549"/>
<proteinExistence type="predicted"/>
<dbReference type="Pfam" id="PF00023">
    <property type="entry name" value="Ank"/>
    <property type="match status" value="1"/>
</dbReference>
<dbReference type="SUPFAM" id="SSF48403">
    <property type="entry name" value="Ankyrin repeat"/>
    <property type="match status" value="1"/>
</dbReference>
<evidence type="ECO:0000256" key="3">
    <source>
        <dbReference type="SAM" id="MobiDB-lite"/>
    </source>
</evidence>
<protein>
    <submittedName>
        <fullName evidence="6">Uncharacterized protein</fullName>
    </submittedName>
</protein>
<reference evidence="6 7" key="1">
    <citation type="journal article" date="2018" name="Sci. Rep.">
        <title>Characterisation of pathogen-specific regions and novel effector candidates in Fusarium oxysporum f. sp. cepae.</title>
        <authorList>
            <person name="Armitage A.D."/>
            <person name="Taylor A."/>
            <person name="Sobczyk M.K."/>
            <person name="Baxter L."/>
            <person name="Greenfield B.P."/>
            <person name="Bates H.J."/>
            <person name="Wilson F."/>
            <person name="Jackson A.C."/>
            <person name="Ott S."/>
            <person name="Harrison R.J."/>
            <person name="Clarkson J.P."/>
        </authorList>
    </citation>
    <scope>NUCLEOTIDE SEQUENCE [LARGE SCALE GENOMIC DNA]</scope>
    <source>
        <strain evidence="6 7">Fo_A13</strain>
    </source>
</reference>
<feature type="compositionally biased region" description="Polar residues" evidence="3">
    <location>
        <begin position="2144"/>
        <end position="2155"/>
    </location>
</feature>
<dbReference type="SMART" id="SM00248">
    <property type="entry name" value="ANK"/>
    <property type="match status" value="10"/>
</dbReference>
<evidence type="ECO:0000313" key="7">
    <source>
        <dbReference type="Proteomes" id="UP000285084"/>
    </source>
</evidence>
<name>A0A420MDY5_FUSOX</name>
<dbReference type="InterPro" id="IPR002110">
    <property type="entry name" value="Ankyrin_rpt"/>
</dbReference>
<dbReference type="InterPro" id="IPR056884">
    <property type="entry name" value="NPHP3-like_N"/>
</dbReference>
<dbReference type="VEuPathDB" id="FungiDB:FOXG_17097"/>
<dbReference type="VEuPathDB" id="FungiDB:HZS61_006835"/>
<evidence type="ECO:0000313" key="6">
    <source>
        <dbReference type="EMBL" id="RKK66272.1"/>
    </source>
</evidence>
<dbReference type="PROSITE" id="PS50088">
    <property type="entry name" value="ANK_REPEAT"/>
    <property type="match status" value="9"/>
</dbReference>
<dbReference type="PROSITE" id="PS50297">
    <property type="entry name" value="ANK_REP_REGION"/>
    <property type="match status" value="8"/>
</dbReference>
<dbReference type="VEuPathDB" id="FungiDB:FOZG_14469"/>
<feature type="region of interest" description="Disordered" evidence="3">
    <location>
        <begin position="1"/>
        <end position="22"/>
    </location>
</feature>
<feature type="domain" description="Nephrocystin 3-like N-terminal" evidence="5">
    <location>
        <begin position="376"/>
        <end position="550"/>
    </location>
</feature>
<dbReference type="Pfam" id="PF24883">
    <property type="entry name" value="NPHP3_N"/>
    <property type="match status" value="1"/>
</dbReference>
<dbReference type="PANTHER" id="PTHR46082:SF11">
    <property type="entry name" value="AAA+ ATPASE DOMAIN-CONTAINING PROTEIN-RELATED"/>
    <property type="match status" value="1"/>
</dbReference>
<dbReference type="InterPro" id="IPR000845">
    <property type="entry name" value="Nucleoside_phosphorylase_d"/>
</dbReference>
<dbReference type="SUPFAM" id="SSF52540">
    <property type="entry name" value="P-loop containing nucleoside triphosphate hydrolases"/>
    <property type="match status" value="1"/>
</dbReference>
<feature type="domain" description="Nucleoside phosphorylase" evidence="4">
    <location>
        <begin position="2195"/>
        <end position="2473"/>
    </location>
</feature>
<feature type="domain" description="Nucleoside phosphorylase" evidence="4">
    <location>
        <begin position="39"/>
        <end position="320"/>
    </location>
</feature>
<dbReference type="PANTHER" id="PTHR46082">
    <property type="entry name" value="ATP/GTP-BINDING PROTEIN-RELATED"/>
    <property type="match status" value="1"/>
</dbReference>
<accession>A0A420MDY5</accession>
<evidence type="ECO:0000259" key="4">
    <source>
        <dbReference type="Pfam" id="PF01048"/>
    </source>
</evidence>
<dbReference type="VEuPathDB" id="FungiDB:FOC1_g10007857"/>